<accession>Q08QX1</accession>
<organism evidence="2 3">
    <name type="scientific">Stigmatella aurantiaca (strain DW4/3-1)</name>
    <dbReference type="NCBI Taxonomy" id="378806"/>
    <lineage>
        <taxon>Bacteria</taxon>
        <taxon>Pseudomonadati</taxon>
        <taxon>Myxococcota</taxon>
        <taxon>Myxococcia</taxon>
        <taxon>Myxococcales</taxon>
        <taxon>Cystobacterineae</taxon>
        <taxon>Archangiaceae</taxon>
        <taxon>Stigmatella</taxon>
    </lineage>
</organism>
<name>Q08QX1_STIAD</name>
<evidence type="ECO:0008006" key="4">
    <source>
        <dbReference type="Google" id="ProtNLM"/>
    </source>
</evidence>
<protein>
    <recommendedName>
        <fullName evidence="4">Lipoprotein</fullName>
    </recommendedName>
</protein>
<evidence type="ECO:0000256" key="1">
    <source>
        <dbReference type="SAM" id="SignalP"/>
    </source>
</evidence>
<feature type="chain" id="PRO_5004166920" description="Lipoprotein" evidence="1">
    <location>
        <begin position="22"/>
        <end position="693"/>
    </location>
</feature>
<dbReference type="PROSITE" id="PS51257">
    <property type="entry name" value="PROKAR_LIPOPROTEIN"/>
    <property type="match status" value="1"/>
</dbReference>
<feature type="signal peptide" evidence="1">
    <location>
        <begin position="1"/>
        <end position="21"/>
    </location>
</feature>
<sequence>MPAAVSRTLKRFFFVCLSLSAGLLGGCSDSQTIVTDAGLAGAYDLTFVGNYIFITSSDRNELRVLDLGASPRDFVRAPNPLEPLSIPVLQRPLNLTRDVSYGTTDADLGKETAGPYVYARSAGSQELSVVAAAPEYFKEVKRLGVGGFITAFTARGPRGGGNSILYYATQSPEGATIYRMELPGPEALLAMGSEAPPSEIRLSLPGQTVTALLSLPATREAPEQEHLAVATRRVASESQGNPAFRTFRWDAVSGQVLQEYAFGAPVRLLATHPRVEKTAFETQICALDATTPAKSTLEAGAYVFGVLDESSCGQQTCSGVLAVDAITGELAIDSTQLPMQPISVGTALPTGLTLAPAAALQIRCIEQGSTGLVQVSEFQARPLVGIVPASNGQITFFDAVKMRPFDLDSTGVRIGSRTYLDAAGQTRTITRGSLDQIIDVQMVDGATQDDTYRLVYQGLLPNLVGRSLSDAALVQCSSTECAFQVGASALSQRDVEAQDTVVLANDAGACATDLTVTRTEALADGRGIAFTPSLPPDCANPVSFSFRAGGNRPFAVYSDGQGYVGRMGDGATGQFTVAGGYFFRPPGFDPNRPPFKALLTLYINRESLAPLPQRGDQFTVSTVSGYIPFVFSVDTSSGTGLGAYRLPGPVVYTEVAGTSYAYIAYPSADGVLQFNTASILSNTANSTGLVPYE</sequence>
<dbReference type="Proteomes" id="UP000032702">
    <property type="component" value="Unassembled WGS sequence"/>
</dbReference>
<gene>
    <name evidence="2" type="ORF">STIAU_1145</name>
</gene>
<comment type="caution">
    <text evidence="2">The sequence shown here is derived from an EMBL/GenBank/DDBJ whole genome shotgun (WGS) entry which is preliminary data.</text>
</comment>
<dbReference type="EMBL" id="AAMD01000198">
    <property type="protein sequence ID" value="EAU62879.1"/>
    <property type="molecule type" value="Genomic_DNA"/>
</dbReference>
<proteinExistence type="predicted"/>
<keyword evidence="1" id="KW-0732">Signal</keyword>
<dbReference type="AlphaFoldDB" id="Q08QX1"/>
<dbReference type="PATRIC" id="fig|378806.16.peg.1718"/>
<reference evidence="2 3" key="1">
    <citation type="submission" date="2006-04" db="EMBL/GenBank/DDBJ databases">
        <authorList>
            <person name="Nierman W.C."/>
        </authorList>
    </citation>
    <scope>NUCLEOTIDE SEQUENCE [LARGE SCALE GENOMIC DNA]</scope>
    <source>
        <strain evidence="2 3">DW4/3-1</strain>
    </source>
</reference>
<evidence type="ECO:0000313" key="3">
    <source>
        <dbReference type="Proteomes" id="UP000032702"/>
    </source>
</evidence>
<evidence type="ECO:0000313" key="2">
    <source>
        <dbReference type="EMBL" id="EAU62879.1"/>
    </source>
</evidence>